<dbReference type="PROSITE" id="PS50111">
    <property type="entry name" value="CHEMOTAXIS_TRANSDUC_2"/>
    <property type="match status" value="1"/>
</dbReference>
<dbReference type="Pfam" id="PF00672">
    <property type="entry name" value="HAMP"/>
    <property type="match status" value="1"/>
</dbReference>
<dbReference type="SUPFAM" id="SSF103190">
    <property type="entry name" value="Sensory domain-like"/>
    <property type="match status" value="1"/>
</dbReference>
<keyword evidence="1 3" id="KW-0807">Transducer</keyword>
<dbReference type="PANTHER" id="PTHR32089:SF112">
    <property type="entry name" value="LYSOZYME-LIKE PROTEIN-RELATED"/>
    <property type="match status" value="1"/>
</dbReference>
<dbReference type="SMART" id="SM00283">
    <property type="entry name" value="MA"/>
    <property type="match status" value="1"/>
</dbReference>
<dbReference type="GO" id="GO:0016020">
    <property type="term" value="C:membrane"/>
    <property type="evidence" value="ECO:0007669"/>
    <property type="project" value="InterPro"/>
</dbReference>
<dbReference type="Gene3D" id="6.10.340.10">
    <property type="match status" value="1"/>
</dbReference>
<dbReference type="PANTHER" id="PTHR32089">
    <property type="entry name" value="METHYL-ACCEPTING CHEMOTAXIS PROTEIN MCPB"/>
    <property type="match status" value="1"/>
</dbReference>
<feature type="domain" description="Methyl-accepting transducer" evidence="6">
    <location>
        <begin position="390"/>
        <end position="626"/>
    </location>
</feature>
<feature type="coiled-coil region" evidence="4">
    <location>
        <begin position="454"/>
        <end position="488"/>
    </location>
</feature>
<evidence type="ECO:0000256" key="3">
    <source>
        <dbReference type="PROSITE-ProRule" id="PRU00284"/>
    </source>
</evidence>
<gene>
    <name evidence="8" type="ORF">C7380_1013</name>
</gene>
<reference evidence="8 9" key="1">
    <citation type="submission" date="2018-05" db="EMBL/GenBank/DDBJ databases">
        <title>Genomic Encyclopedia of Type Strains, Phase IV (KMG-IV): sequencing the most valuable type-strain genomes for metagenomic binning, comparative biology and taxonomic classification.</title>
        <authorList>
            <person name="Goeker M."/>
        </authorList>
    </citation>
    <scope>NUCLEOTIDE SEQUENCE [LARGE SCALE GENOMIC DNA]</scope>
    <source>
        <strain evidence="8 9">DSM 24906</strain>
    </source>
</reference>
<dbReference type="Gene3D" id="1.10.287.950">
    <property type="entry name" value="Methyl-accepting chemotaxis protein"/>
    <property type="match status" value="1"/>
</dbReference>
<keyword evidence="5" id="KW-1133">Transmembrane helix</keyword>
<dbReference type="Pfam" id="PF00015">
    <property type="entry name" value="MCPsignal"/>
    <property type="match status" value="1"/>
</dbReference>
<dbReference type="PROSITE" id="PS50885">
    <property type="entry name" value="HAMP"/>
    <property type="match status" value="1"/>
</dbReference>
<dbReference type="EMBL" id="QGGI01000001">
    <property type="protein sequence ID" value="PWJ96432.1"/>
    <property type="molecule type" value="Genomic_DNA"/>
</dbReference>
<dbReference type="Pfam" id="PF22673">
    <property type="entry name" value="MCP-like_PDC_1"/>
    <property type="match status" value="1"/>
</dbReference>
<keyword evidence="4" id="KW-0175">Coiled coil</keyword>
<dbReference type="SMART" id="SM00304">
    <property type="entry name" value="HAMP"/>
    <property type="match status" value="1"/>
</dbReference>
<protein>
    <submittedName>
        <fullName evidence="8">Methyl-accepting chemotaxis sensory transducer with Cache sensor</fullName>
    </submittedName>
</protein>
<evidence type="ECO:0000259" key="7">
    <source>
        <dbReference type="PROSITE" id="PS50885"/>
    </source>
</evidence>
<dbReference type="InterPro" id="IPR004089">
    <property type="entry name" value="MCPsignal_dom"/>
</dbReference>
<dbReference type="CDD" id="cd12913">
    <property type="entry name" value="PDC1_MCP_like"/>
    <property type="match status" value="1"/>
</dbReference>
<evidence type="ECO:0000256" key="5">
    <source>
        <dbReference type="SAM" id="Phobius"/>
    </source>
</evidence>
<dbReference type="Proteomes" id="UP000245921">
    <property type="component" value="Unassembled WGS sequence"/>
</dbReference>
<evidence type="ECO:0000256" key="2">
    <source>
        <dbReference type="ARBA" id="ARBA00029447"/>
    </source>
</evidence>
<evidence type="ECO:0000313" key="9">
    <source>
        <dbReference type="Proteomes" id="UP000245921"/>
    </source>
</evidence>
<accession>A0AA45C8T3</accession>
<dbReference type="CDD" id="cd06225">
    <property type="entry name" value="HAMP"/>
    <property type="match status" value="1"/>
</dbReference>
<organism evidence="8 9">
    <name type="scientific">Oceanotoga teriensis</name>
    <dbReference type="NCBI Taxonomy" id="515440"/>
    <lineage>
        <taxon>Bacteria</taxon>
        <taxon>Thermotogati</taxon>
        <taxon>Thermotogota</taxon>
        <taxon>Thermotogae</taxon>
        <taxon>Petrotogales</taxon>
        <taxon>Petrotogaceae</taxon>
        <taxon>Oceanotoga</taxon>
    </lineage>
</organism>
<evidence type="ECO:0000259" key="6">
    <source>
        <dbReference type="PROSITE" id="PS50111"/>
    </source>
</evidence>
<keyword evidence="5" id="KW-0812">Transmembrane</keyword>
<dbReference type="RefSeq" id="WP_109603432.1">
    <property type="nucleotide sequence ID" value="NZ_QGGI01000001.1"/>
</dbReference>
<feature type="transmembrane region" description="Helical" evidence="5">
    <location>
        <begin position="299"/>
        <end position="322"/>
    </location>
</feature>
<feature type="transmembrane region" description="Helical" evidence="5">
    <location>
        <begin position="7"/>
        <end position="26"/>
    </location>
</feature>
<keyword evidence="5" id="KW-0472">Membrane</keyword>
<evidence type="ECO:0000256" key="4">
    <source>
        <dbReference type="SAM" id="Coils"/>
    </source>
</evidence>
<evidence type="ECO:0000256" key="1">
    <source>
        <dbReference type="ARBA" id="ARBA00023224"/>
    </source>
</evidence>
<keyword evidence="9" id="KW-1185">Reference proteome</keyword>
<proteinExistence type="inferred from homology"/>
<comment type="caution">
    <text evidence="8">The sequence shown here is derived from an EMBL/GenBank/DDBJ whole genome shotgun (WGS) entry which is preliminary data.</text>
</comment>
<name>A0AA45C8T3_9BACT</name>
<dbReference type="GO" id="GO:0007165">
    <property type="term" value="P:signal transduction"/>
    <property type="evidence" value="ECO:0007669"/>
    <property type="project" value="UniProtKB-KW"/>
</dbReference>
<dbReference type="InterPro" id="IPR003660">
    <property type="entry name" value="HAMP_dom"/>
</dbReference>
<evidence type="ECO:0000313" key="8">
    <source>
        <dbReference type="EMBL" id="PWJ96432.1"/>
    </source>
</evidence>
<sequence>MNTISKKIIIFISSISVILFAIQIYINVSSLKTNIQSMADNYLSAKSEGISDNLNISFEKIKESSENLSNLVSSFKTYDEESTDIIINFLNEIIKNNPLIVGGGFWMEPYEYDKNEIYFGPYSYKENSNIKLTWDYSNEKSNYFKEDWYKSGIKSKNSVWSRPYADSVTNVTMITITSPIIKDNKNIGVTTIDIGLDVLTDKVLNIDIGETGSAFAVYKDGTYVVSNNKEENLKINIKNKLEKDITDYILSERTEVKEFDYNSKNTYFSKSIIGDTGIFIIINLLEEELGIRNAITQSIIISIIFIAIFILILFLLINKIIINPLKYIKNKIEKFGKGDLTVDFKLNRRDEIGDISNALEDMRKNLNDALKQVEFSSNSNLEYSKKLNNTAEELINFGIKLQEKITTVKDNSENVSNNVENLNNGIFEVAQGSTTISNSAQELSIFSGESLSSAEDGSEKIKDIKSTIDNAKNRSKLTEEEVEKLLNNTKNVQSIIESIRSITEQTNLLALNAAIEAARAGEAGKGFAVVADEIRKLADDSSKATQEIEEILKDINAGTISVNKSTSKIVEIIEGIDLSTDELIKKFEDIKQKVYSINSEINNLSASSQEQSASSEEMNSSMEAADNLVKEIFYQIKDIKEMIETNTKKSHEIEQLSDSLKEISTNLNEKINIFKFE</sequence>
<dbReference type="InterPro" id="IPR029151">
    <property type="entry name" value="Sensor-like_sf"/>
</dbReference>
<dbReference type="AlphaFoldDB" id="A0AA45C8T3"/>
<dbReference type="Gene3D" id="3.30.450.20">
    <property type="entry name" value="PAS domain"/>
    <property type="match status" value="1"/>
</dbReference>
<comment type="similarity">
    <text evidence="2">Belongs to the methyl-accepting chemotaxis (MCP) protein family.</text>
</comment>
<feature type="coiled-coil region" evidence="4">
    <location>
        <begin position="352"/>
        <end position="379"/>
    </location>
</feature>
<feature type="domain" description="HAMP" evidence="7">
    <location>
        <begin position="319"/>
        <end position="371"/>
    </location>
</feature>
<dbReference type="SUPFAM" id="SSF58104">
    <property type="entry name" value="Methyl-accepting chemotaxis protein (MCP) signaling domain"/>
    <property type="match status" value="1"/>
</dbReference>